<dbReference type="InterPro" id="IPR002213">
    <property type="entry name" value="UDP_glucos_trans"/>
</dbReference>
<dbReference type="STRING" id="542762.A0A4S4ES91"/>
<evidence type="ECO:0000256" key="4">
    <source>
        <dbReference type="RuleBase" id="RU003718"/>
    </source>
</evidence>
<name>A0A4S4ES91_CAMSN</name>
<evidence type="ECO:0000256" key="5">
    <source>
        <dbReference type="RuleBase" id="RU362057"/>
    </source>
</evidence>
<keyword evidence="3" id="KW-0284">Flavonoid biosynthesis</keyword>
<organism evidence="6 7">
    <name type="scientific">Camellia sinensis var. sinensis</name>
    <name type="common">China tea</name>
    <dbReference type="NCBI Taxonomy" id="542762"/>
    <lineage>
        <taxon>Eukaryota</taxon>
        <taxon>Viridiplantae</taxon>
        <taxon>Streptophyta</taxon>
        <taxon>Embryophyta</taxon>
        <taxon>Tracheophyta</taxon>
        <taxon>Spermatophyta</taxon>
        <taxon>Magnoliopsida</taxon>
        <taxon>eudicotyledons</taxon>
        <taxon>Gunneridae</taxon>
        <taxon>Pentapetalae</taxon>
        <taxon>asterids</taxon>
        <taxon>Ericales</taxon>
        <taxon>Theaceae</taxon>
        <taxon>Camellia</taxon>
    </lineage>
</organism>
<evidence type="ECO:0000313" key="7">
    <source>
        <dbReference type="Proteomes" id="UP000306102"/>
    </source>
</evidence>
<dbReference type="AlphaFoldDB" id="A0A4S4ES91"/>
<dbReference type="CDD" id="cd03784">
    <property type="entry name" value="GT1_Gtf-like"/>
    <property type="match status" value="1"/>
</dbReference>
<dbReference type="Proteomes" id="UP000306102">
    <property type="component" value="Unassembled WGS sequence"/>
</dbReference>
<evidence type="ECO:0000313" key="6">
    <source>
        <dbReference type="EMBL" id="THG19708.1"/>
    </source>
</evidence>
<accession>A0A4S4ES91</accession>
<evidence type="ECO:0000256" key="3">
    <source>
        <dbReference type="ARBA" id="ARBA00023241"/>
    </source>
</evidence>
<gene>
    <name evidence="6" type="ORF">TEA_004353</name>
</gene>
<dbReference type="PROSITE" id="PS00375">
    <property type="entry name" value="UDPGT"/>
    <property type="match status" value="1"/>
</dbReference>
<keyword evidence="2 4" id="KW-0808">Transferase</keyword>
<dbReference type="InterPro" id="IPR035595">
    <property type="entry name" value="UDP_glycos_trans_CS"/>
</dbReference>
<keyword evidence="7" id="KW-1185">Reference proteome</keyword>
<sequence length="477" mass="53060">MDKERGSSYGAYVLALPYPSQGHVNPMLQFCKRLVSKGGFMQAGDVQAYLTYLEATGSKTLAELIKRHQNSDHPIDCIVYDAFLPWALEVAKETVEVAGGAVIAASNYVQFDTISDGYDEGGFMQAGDVQAYLTHLEATGSKTLDELIKRHQNSDHPIDCIVYDAFLPWALEVAKEFGLAGAAFFTQPCAVNYIYYYAHNGLLKLPVERSSLPVSIPGMLMLELEDMPSFIYVHGSYPAYFEMVLKQFSNVEKADYVLVNTFYELEDKVVDSMSKVSPLMTIGPTIPSLYFDKRVKNDNDYGLNLFQLDPSICLEWLSHKPKKASKEAKLPKKFVEETSNKGLLVGWSPQLEVLASEKIGCFFSHCGWNSTIEALSLGVPMVVMPQCTDQTTNAKFVQDVWKVGIKVKVNEKGIVGREEVEDCIREVMGGDRGEELKKNAIKWRDLAKEDISEGGTSDKDIDELVSKLTNSLCMSSS</sequence>
<dbReference type="Pfam" id="PF00201">
    <property type="entry name" value="UDPGT"/>
    <property type="match status" value="1"/>
</dbReference>
<reference evidence="6 7" key="1">
    <citation type="journal article" date="2018" name="Proc. Natl. Acad. Sci. U.S.A.">
        <title>Draft genome sequence of Camellia sinensis var. sinensis provides insights into the evolution of the tea genome and tea quality.</title>
        <authorList>
            <person name="Wei C."/>
            <person name="Yang H."/>
            <person name="Wang S."/>
            <person name="Zhao J."/>
            <person name="Liu C."/>
            <person name="Gao L."/>
            <person name="Xia E."/>
            <person name="Lu Y."/>
            <person name="Tai Y."/>
            <person name="She G."/>
            <person name="Sun J."/>
            <person name="Cao H."/>
            <person name="Tong W."/>
            <person name="Gao Q."/>
            <person name="Li Y."/>
            <person name="Deng W."/>
            <person name="Jiang X."/>
            <person name="Wang W."/>
            <person name="Chen Q."/>
            <person name="Zhang S."/>
            <person name="Li H."/>
            <person name="Wu J."/>
            <person name="Wang P."/>
            <person name="Li P."/>
            <person name="Shi C."/>
            <person name="Zheng F."/>
            <person name="Jian J."/>
            <person name="Huang B."/>
            <person name="Shan D."/>
            <person name="Shi M."/>
            <person name="Fang C."/>
            <person name="Yue Y."/>
            <person name="Li F."/>
            <person name="Li D."/>
            <person name="Wei S."/>
            <person name="Han B."/>
            <person name="Jiang C."/>
            <person name="Yin Y."/>
            <person name="Xia T."/>
            <person name="Zhang Z."/>
            <person name="Bennetzen J.L."/>
            <person name="Zhao S."/>
            <person name="Wan X."/>
        </authorList>
    </citation>
    <scope>NUCLEOTIDE SEQUENCE [LARGE SCALE GENOMIC DNA]</scope>
    <source>
        <strain evidence="7">cv. Shuchazao</strain>
        <tissue evidence="6">Leaf</tissue>
    </source>
</reference>
<dbReference type="EC" id="2.4.1.-" evidence="5"/>
<dbReference type="Gene3D" id="3.40.50.2000">
    <property type="entry name" value="Glycogen Phosphorylase B"/>
    <property type="match status" value="4"/>
</dbReference>
<evidence type="ECO:0000256" key="2">
    <source>
        <dbReference type="ARBA" id="ARBA00022679"/>
    </source>
</evidence>
<dbReference type="GO" id="GO:0009813">
    <property type="term" value="P:flavonoid biosynthetic process"/>
    <property type="evidence" value="ECO:0007669"/>
    <property type="project" value="UniProtKB-KW"/>
</dbReference>
<keyword evidence="4" id="KW-0328">Glycosyltransferase</keyword>
<evidence type="ECO:0000256" key="1">
    <source>
        <dbReference type="ARBA" id="ARBA00009995"/>
    </source>
</evidence>
<proteinExistence type="inferred from homology"/>
<dbReference type="GO" id="GO:0080043">
    <property type="term" value="F:quercetin 3-O-glucosyltransferase activity"/>
    <property type="evidence" value="ECO:0007669"/>
    <property type="project" value="TreeGrafter"/>
</dbReference>
<dbReference type="PANTHER" id="PTHR11926:SF1311">
    <property type="entry name" value="UDP-GLYCOSYLTRANSFERASE 74F2"/>
    <property type="match status" value="1"/>
</dbReference>
<dbReference type="SUPFAM" id="SSF53756">
    <property type="entry name" value="UDP-Glycosyltransferase/glycogen phosphorylase"/>
    <property type="match status" value="2"/>
</dbReference>
<protein>
    <recommendedName>
        <fullName evidence="5">Glycosyltransferase</fullName>
        <ecNumber evidence="5">2.4.1.-</ecNumber>
    </recommendedName>
</protein>
<comment type="caution">
    <text evidence="6">The sequence shown here is derived from an EMBL/GenBank/DDBJ whole genome shotgun (WGS) entry which is preliminary data.</text>
</comment>
<dbReference type="EMBL" id="SDRB02002314">
    <property type="protein sequence ID" value="THG19708.1"/>
    <property type="molecule type" value="Genomic_DNA"/>
</dbReference>
<comment type="similarity">
    <text evidence="1 4">Belongs to the UDP-glycosyltransferase family.</text>
</comment>
<dbReference type="PANTHER" id="PTHR11926">
    <property type="entry name" value="GLUCOSYL/GLUCURONOSYL TRANSFERASES"/>
    <property type="match status" value="1"/>
</dbReference>
<dbReference type="GO" id="GO:0080044">
    <property type="term" value="F:quercetin 7-O-glucosyltransferase activity"/>
    <property type="evidence" value="ECO:0007669"/>
    <property type="project" value="TreeGrafter"/>
</dbReference>